<evidence type="ECO:0000256" key="1">
    <source>
        <dbReference type="SAM" id="SignalP"/>
    </source>
</evidence>
<gene>
    <name evidence="3" type="ORF">JJB07_05355</name>
</gene>
<dbReference type="EMBL" id="JAEQNB010000001">
    <property type="protein sequence ID" value="MBL0386075.1"/>
    <property type="molecule type" value="Genomic_DNA"/>
</dbReference>
<accession>A0ABS1J7A8</accession>
<dbReference type="InterPro" id="IPR003961">
    <property type="entry name" value="FN3_dom"/>
</dbReference>
<evidence type="ECO:0000259" key="2">
    <source>
        <dbReference type="PROSITE" id="PS50853"/>
    </source>
</evidence>
<sequence>MKTFMTKLLVAGVVVFGLAGTHAAFADSTVDGTTQYTANLIPVMTSYTSPSGSVDSSDSSGASGGEYPWKAFDGYTMYKDVNTGVYHGWGTHSTKGYLGYQFPSPKKVAKYVIYAGNPSTTLAILPKTWTFEGTNDNGTTWNVLDSRSGITWSATDIKSFTFNNTTAYIKYRINVTANGGSTGNIVNLTIPELQMMELAVTAPTAPTLSGTAENTVDHLSWNSVNEATSYNVLRSTIAGGPYTTIATGVTGTTFDDTTVTNDTTYYYEVVGTNMAGTGAASNEVTLTPHLSTVNLLQNPSFELYTGTNNVADLWTPYYSVGLTADQYGFDHVLSPVSEGSYSQKLYANGLASNQSVEVYQSVTMQPNKPYSLTADFKVENLVNASVYLWVDFYNSDTVVDPTSYLANDKQEHYIKIDANGFYQLVLPNNLPNTPATTAGMRVYAIIRGNADNASGTVYVDNMKLFQ</sequence>
<dbReference type="Gene3D" id="2.60.40.10">
    <property type="entry name" value="Immunoglobulins"/>
    <property type="match status" value="1"/>
</dbReference>
<dbReference type="InterPro" id="IPR036116">
    <property type="entry name" value="FN3_sf"/>
</dbReference>
<feature type="signal peptide" evidence="1">
    <location>
        <begin position="1"/>
        <end position="26"/>
    </location>
</feature>
<organism evidence="3 4">
    <name type="scientific">Tumebacillus amylolyticus</name>
    <dbReference type="NCBI Taxonomy" id="2801339"/>
    <lineage>
        <taxon>Bacteria</taxon>
        <taxon>Bacillati</taxon>
        <taxon>Bacillota</taxon>
        <taxon>Bacilli</taxon>
        <taxon>Bacillales</taxon>
        <taxon>Alicyclobacillaceae</taxon>
        <taxon>Tumebacillus</taxon>
    </lineage>
</organism>
<name>A0ABS1J7A8_9BACL</name>
<dbReference type="Gene3D" id="2.60.120.260">
    <property type="entry name" value="Galactose-binding domain-like"/>
    <property type="match status" value="2"/>
</dbReference>
<reference evidence="3 4" key="1">
    <citation type="submission" date="2021-01" db="EMBL/GenBank/DDBJ databases">
        <title>Tumebacillus sp. strain ITR2 16S ribosomal RNA gene Genome sequencing and assembly.</title>
        <authorList>
            <person name="Kang M."/>
        </authorList>
    </citation>
    <scope>NUCLEOTIDE SEQUENCE [LARGE SCALE GENOMIC DNA]</scope>
    <source>
        <strain evidence="3 4">ITR2</strain>
    </source>
</reference>
<protein>
    <recommendedName>
        <fullName evidence="2">Fibronectin type-III domain-containing protein</fullName>
    </recommendedName>
</protein>
<dbReference type="Proteomes" id="UP000602284">
    <property type="component" value="Unassembled WGS sequence"/>
</dbReference>
<proteinExistence type="predicted"/>
<comment type="caution">
    <text evidence="3">The sequence shown here is derived from an EMBL/GenBank/DDBJ whole genome shotgun (WGS) entry which is preliminary data.</text>
</comment>
<evidence type="ECO:0000313" key="4">
    <source>
        <dbReference type="Proteomes" id="UP000602284"/>
    </source>
</evidence>
<feature type="domain" description="Fibronectin type-III" evidence="2">
    <location>
        <begin position="202"/>
        <end position="291"/>
    </location>
</feature>
<dbReference type="SUPFAM" id="SSF49265">
    <property type="entry name" value="Fibronectin type III"/>
    <property type="match status" value="1"/>
</dbReference>
<feature type="chain" id="PRO_5046109580" description="Fibronectin type-III domain-containing protein" evidence="1">
    <location>
        <begin position="27"/>
        <end position="466"/>
    </location>
</feature>
<keyword evidence="4" id="KW-1185">Reference proteome</keyword>
<dbReference type="PROSITE" id="PS50853">
    <property type="entry name" value="FN3"/>
    <property type="match status" value="1"/>
</dbReference>
<keyword evidence="1" id="KW-0732">Signal</keyword>
<dbReference type="InterPro" id="IPR013783">
    <property type="entry name" value="Ig-like_fold"/>
</dbReference>
<dbReference type="RefSeq" id="WP_201631884.1">
    <property type="nucleotide sequence ID" value="NZ_JAEQNB010000001.1"/>
</dbReference>
<evidence type="ECO:0000313" key="3">
    <source>
        <dbReference type="EMBL" id="MBL0386075.1"/>
    </source>
</evidence>